<feature type="domain" description="Core" evidence="1">
    <location>
        <begin position="2"/>
        <end position="102"/>
    </location>
</feature>
<evidence type="ECO:0000259" key="1">
    <source>
        <dbReference type="Pfam" id="PF01521"/>
    </source>
</evidence>
<dbReference type="InterPro" id="IPR000361">
    <property type="entry name" value="ATAP_core_dom"/>
</dbReference>
<dbReference type="PANTHER" id="PTHR43011">
    <property type="entry name" value="IRON-SULFUR CLUSTER ASSEMBLY 2 HOMOLOG, MITOCHONDRIAL"/>
    <property type="match status" value="1"/>
</dbReference>
<name>A0A6M8BJ14_9CYAN</name>
<dbReference type="GO" id="GO:0051537">
    <property type="term" value="F:2 iron, 2 sulfur cluster binding"/>
    <property type="evidence" value="ECO:0007669"/>
    <property type="project" value="UniProtKB-ARBA"/>
</dbReference>
<dbReference type="InterPro" id="IPR016092">
    <property type="entry name" value="ATAP"/>
</dbReference>
<dbReference type="InterPro" id="IPR035903">
    <property type="entry name" value="HesB-like_dom_sf"/>
</dbReference>
<organism evidence="2 3">
    <name type="scientific">Thermoleptolyngbya sichuanensis A183</name>
    <dbReference type="NCBI Taxonomy" id="2737172"/>
    <lineage>
        <taxon>Bacteria</taxon>
        <taxon>Bacillati</taxon>
        <taxon>Cyanobacteriota</taxon>
        <taxon>Cyanophyceae</taxon>
        <taxon>Oculatellales</taxon>
        <taxon>Oculatellaceae</taxon>
        <taxon>Thermoleptolyngbya</taxon>
        <taxon>Thermoleptolyngbya sichuanensis</taxon>
    </lineage>
</organism>
<sequence>MVQLSPAAAREIERFQRTQSAPTALFRLGVQPGGCMGTMYTIGLAEVSSPGDRIYESEQIRIVVDAQSLPYVEGVLLDYSEDLMGGAFRFQNPRAIATCECGHSFVVADV</sequence>
<evidence type="ECO:0000313" key="3">
    <source>
        <dbReference type="Proteomes" id="UP000505210"/>
    </source>
</evidence>
<keyword evidence="3" id="KW-1185">Reference proteome</keyword>
<accession>A0A6M8BJ14</accession>
<dbReference type="Proteomes" id="UP000505210">
    <property type="component" value="Chromosome"/>
</dbReference>
<dbReference type="Gene3D" id="2.60.300.12">
    <property type="entry name" value="HesB-like domain"/>
    <property type="match status" value="1"/>
</dbReference>
<dbReference type="SUPFAM" id="SSF89360">
    <property type="entry name" value="HesB-like domain"/>
    <property type="match status" value="1"/>
</dbReference>
<reference evidence="2 3" key="1">
    <citation type="submission" date="2020-05" db="EMBL/GenBank/DDBJ databases">
        <title>Complete genome sequence of of a novel Thermoleptolyngbya strain isolated from hot springs of Ganzi, Sichuan China.</title>
        <authorList>
            <person name="Tang J."/>
            <person name="Daroch M."/>
            <person name="Li L."/>
            <person name="Waleron K."/>
            <person name="Waleron M."/>
            <person name="Waleron M."/>
        </authorList>
    </citation>
    <scope>NUCLEOTIDE SEQUENCE [LARGE SCALE GENOMIC DNA]</scope>
    <source>
        <strain evidence="2 3">PKUAC-SCTA183</strain>
    </source>
</reference>
<evidence type="ECO:0000313" key="2">
    <source>
        <dbReference type="EMBL" id="QKD84140.1"/>
    </source>
</evidence>
<dbReference type="AlphaFoldDB" id="A0A6M8BJ14"/>
<dbReference type="EMBL" id="CP053661">
    <property type="protein sequence ID" value="QKD84140.1"/>
    <property type="molecule type" value="Genomic_DNA"/>
</dbReference>
<dbReference type="GO" id="GO:0016226">
    <property type="term" value="P:iron-sulfur cluster assembly"/>
    <property type="evidence" value="ECO:0007669"/>
    <property type="project" value="InterPro"/>
</dbReference>
<dbReference type="GO" id="GO:0005506">
    <property type="term" value="F:iron ion binding"/>
    <property type="evidence" value="ECO:0007669"/>
    <property type="project" value="TreeGrafter"/>
</dbReference>
<dbReference type="KEGG" id="theu:HPC62_19900"/>
<dbReference type="NCBIfam" id="TIGR00049">
    <property type="entry name" value="iron-sulfur cluster assembly accessory protein"/>
    <property type="match status" value="1"/>
</dbReference>
<dbReference type="InterPro" id="IPR017870">
    <property type="entry name" value="FeS_cluster_insertion_CS"/>
</dbReference>
<protein>
    <submittedName>
        <fullName evidence="2">Iron-sulfur cluster assembly accessory protein</fullName>
    </submittedName>
</protein>
<dbReference type="PROSITE" id="PS01152">
    <property type="entry name" value="HESB"/>
    <property type="match status" value="1"/>
</dbReference>
<gene>
    <name evidence="2" type="ORF">HPC62_19900</name>
</gene>
<dbReference type="Pfam" id="PF01521">
    <property type="entry name" value="Fe-S_biosyn"/>
    <property type="match status" value="1"/>
</dbReference>
<dbReference type="PANTHER" id="PTHR43011:SF1">
    <property type="entry name" value="IRON-SULFUR CLUSTER ASSEMBLY 2 HOMOLOG, MITOCHONDRIAL"/>
    <property type="match status" value="1"/>
</dbReference>
<dbReference type="RefSeq" id="WP_172358197.1">
    <property type="nucleotide sequence ID" value="NZ_CP053661.1"/>
</dbReference>
<dbReference type="GO" id="GO:0051539">
    <property type="term" value="F:4 iron, 4 sulfur cluster binding"/>
    <property type="evidence" value="ECO:0007669"/>
    <property type="project" value="TreeGrafter"/>
</dbReference>
<proteinExistence type="predicted"/>